<evidence type="ECO:0000256" key="1">
    <source>
        <dbReference type="SAM" id="MobiDB-lite"/>
    </source>
</evidence>
<feature type="region of interest" description="Disordered" evidence="1">
    <location>
        <begin position="101"/>
        <end position="147"/>
    </location>
</feature>
<dbReference type="EMBL" id="HE575321">
    <property type="protein sequence ID" value="CCC92222.1"/>
    <property type="molecule type" value="Genomic_DNA"/>
</dbReference>
<sequence>MEHVRYKVIEKAGGLGEVVQVKVRDVGVGSTDVTPSMIITPLRECPASISELAGLSHGPSCPSCMEKDASIRKLQEYIRELEVNNHVNRVLNAFMRTMDREELSSDTDEQRGLSNSPAWLRSHKRHTSLPTSARVPGGPEVSDGGQPTLMEMMTDELQRHDLVCALMTLLGRPTEEEAVSLGEEVRREYTKLLNPAAPSGE</sequence>
<proteinExistence type="predicted"/>
<gene>
    <name evidence="2" type="ORF">TCIL3000_8_4430</name>
</gene>
<name>G0US60_TRYCI</name>
<protein>
    <submittedName>
        <fullName evidence="2">Uncharacterized protein</fullName>
    </submittedName>
</protein>
<accession>G0US60</accession>
<organism evidence="2">
    <name type="scientific">Trypanosoma congolense (strain IL3000)</name>
    <dbReference type="NCBI Taxonomy" id="1068625"/>
    <lineage>
        <taxon>Eukaryota</taxon>
        <taxon>Discoba</taxon>
        <taxon>Euglenozoa</taxon>
        <taxon>Kinetoplastea</taxon>
        <taxon>Metakinetoplastina</taxon>
        <taxon>Trypanosomatida</taxon>
        <taxon>Trypanosomatidae</taxon>
        <taxon>Trypanosoma</taxon>
        <taxon>Nannomonas</taxon>
    </lineage>
</organism>
<dbReference type="VEuPathDB" id="TriTrypDB:TcIL3000_8_4430"/>
<reference evidence="2" key="1">
    <citation type="journal article" date="2012" name="Proc. Natl. Acad. Sci. U.S.A.">
        <title>Antigenic diversity is generated by distinct evolutionary mechanisms in African trypanosome species.</title>
        <authorList>
            <person name="Jackson A.P."/>
            <person name="Berry A."/>
            <person name="Aslett M."/>
            <person name="Allison H.C."/>
            <person name="Burton P."/>
            <person name="Vavrova-Anderson J."/>
            <person name="Brown R."/>
            <person name="Browne H."/>
            <person name="Corton N."/>
            <person name="Hauser H."/>
            <person name="Gamble J."/>
            <person name="Gilderthorp R."/>
            <person name="Marcello L."/>
            <person name="McQuillan J."/>
            <person name="Otto T.D."/>
            <person name="Quail M.A."/>
            <person name="Sanders M.J."/>
            <person name="van Tonder A."/>
            <person name="Ginger M.L."/>
            <person name="Field M.C."/>
            <person name="Barry J.D."/>
            <person name="Hertz-Fowler C."/>
            <person name="Berriman M."/>
        </authorList>
    </citation>
    <scope>NUCLEOTIDE SEQUENCE</scope>
    <source>
        <strain evidence="2">IL3000</strain>
    </source>
</reference>
<evidence type="ECO:0000313" key="2">
    <source>
        <dbReference type="EMBL" id="CCC92222.1"/>
    </source>
</evidence>
<dbReference type="AlphaFoldDB" id="G0US60"/>
<feature type="compositionally biased region" description="Basic and acidic residues" evidence="1">
    <location>
        <begin position="101"/>
        <end position="111"/>
    </location>
</feature>